<evidence type="ECO:0000313" key="2">
    <source>
        <dbReference type="Proteomes" id="UP001610335"/>
    </source>
</evidence>
<sequence>MSQTLLQYLSVGLPPIPIGGTAPSRNTTNPRYGANDITQVLSWPEFNRSTIIQRYGAILQTKHIQIDSFRSPPAAIRDEPQFHIRFAELVLPRVRRSLRAAFEQLAPELPTRRLSPITFDGGSAANIIDLFRPDTAFIVVGSSASGHNRAPGDLKVSWKWQSSMRYSQAVIEQREYKQVLAQVNFYMRQHNARYGYILTNTELVAIKRLDGNGRLAVSTAIPWASGDGGRISVLLALWYLGMLAAEDTNWALNA</sequence>
<proteinExistence type="predicted"/>
<dbReference type="Proteomes" id="UP001610335">
    <property type="component" value="Unassembled WGS sequence"/>
</dbReference>
<reference evidence="1 2" key="1">
    <citation type="submission" date="2024-07" db="EMBL/GenBank/DDBJ databases">
        <title>Section-level genome sequencing and comparative genomics of Aspergillus sections Usti and Cavernicolus.</title>
        <authorList>
            <consortium name="Lawrence Berkeley National Laboratory"/>
            <person name="Nybo J.L."/>
            <person name="Vesth T.C."/>
            <person name="Theobald S."/>
            <person name="Frisvad J.C."/>
            <person name="Larsen T.O."/>
            <person name="Kjaerboelling I."/>
            <person name="Rothschild-Mancinelli K."/>
            <person name="Lyhne E.K."/>
            <person name="Kogle M.E."/>
            <person name="Barry K."/>
            <person name="Clum A."/>
            <person name="Na H."/>
            <person name="Ledsgaard L."/>
            <person name="Lin J."/>
            <person name="Lipzen A."/>
            <person name="Kuo A."/>
            <person name="Riley R."/>
            <person name="Mondo S."/>
            <person name="LaButti K."/>
            <person name="Haridas S."/>
            <person name="Pangalinan J."/>
            <person name="Salamov A.A."/>
            <person name="Simmons B.A."/>
            <person name="Magnuson J.K."/>
            <person name="Chen J."/>
            <person name="Drula E."/>
            <person name="Henrissat B."/>
            <person name="Wiebenga A."/>
            <person name="Lubbers R.J."/>
            <person name="Gomes A.C."/>
            <person name="Makela M.R."/>
            <person name="Stajich J."/>
            <person name="Grigoriev I.V."/>
            <person name="Mortensen U.H."/>
            <person name="De vries R.P."/>
            <person name="Baker S.E."/>
            <person name="Andersen M.R."/>
        </authorList>
    </citation>
    <scope>NUCLEOTIDE SEQUENCE [LARGE SCALE GENOMIC DNA]</scope>
    <source>
        <strain evidence="1 2">CBS 600.67</strain>
    </source>
</reference>
<gene>
    <name evidence="1" type="ORF">BDW59DRAFT_155582</name>
</gene>
<protein>
    <submittedName>
        <fullName evidence="1">Uncharacterized protein</fullName>
    </submittedName>
</protein>
<comment type="caution">
    <text evidence="1">The sequence shown here is derived from an EMBL/GenBank/DDBJ whole genome shotgun (WGS) entry which is preliminary data.</text>
</comment>
<keyword evidence="2" id="KW-1185">Reference proteome</keyword>
<organism evidence="1 2">
    <name type="scientific">Aspergillus cavernicola</name>
    <dbReference type="NCBI Taxonomy" id="176166"/>
    <lineage>
        <taxon>Eukaryota</taxon>
        <taxon>Fungi</taxon>
        <taxon>Dikarya</taxon>
        <taxon>Ascomycota</taxon>
        <taxon>Pezizomycotina</taxon>
        <taxon>Eurotiomycetes</taxon>
        <taxon>Eurotiomycetidae</taxon>
        <taxon>Eurotiales</taxon>
        <taxon>Aspergillaceae</taxon>
        <taxon>Aspergillus</taxon>
        <taxon>Aspergillus subgen. Nidulantes</taxon>
    </lineage>
</organism>
<dbReference type="EMBL" id="JBFXLS010000281">
    <property type="protein sequence ID" value="KAL2811076.1"/>
    <property type="molecule type" value="Genomic_DNA"/>
</dbReference>
<accession>A0ABR4H6N9</accession>
<evidence type="ECO:0000313" key="1">
    <source>
        <dbReference type="EMBL" id="KAL2811076.1"/>
    </source>
</evidence>
<name>A0ABR4H6N9_9EURO</name>